<evidence type="ECO:0000256" key="17">
    <source>
        <dbReference type="ARBA" id="ARBA00069012"/>
    </source>
</evidence>
<feature type="transmembrane region" description="Helical" evidence="21">
    <location>
        <begin position="893"/>
        <end position="911"/>
    </location>
</feature>
<keyword evidence="6 21" id="KW-0812">Transmembrane</keyword>
<evidence type="ECO:0000256" key="6">
    <source>
        <dbReference type="ARBA" id="ARBA00022692"/>
    </source>
</evidence>
<dbReference type="InterPro" id="IPR013083">
    <property type="entry name" value="Znf_RING/FYVE/PHD"/>
</dbReference>
<feature type="compositionally biased region" description="Low complexity" evidence="20">
    <location>
        <begin position="591"/>
        <end position="604"/>
    </location>
</feature>
<feature type="domain" description="RING-CH-type" evidence="22">
    <location>
        <begin position="3"/>
        <end position="64"/>
    </location>
</feature>
<gene>
    <name evidence="23" type="ORF">L798_06530</name>
</gene>
<evidence type="ECO:0000256" key="7">
    <source>
        <dbReference type="ARBA" id="ARBA00022723"/>
    </source>
</evidence>
<feature type="transmembrane region" description="Helical" evidence="21">
    <location>
        <begin position="719"/>
        <end position="743"/>
    </location>
</feature>
<evidence type="ECO:0000256" key="21">
    <source>
        <dbReference type="SAM" id="Phobius"/>
    </source>
</evidence>
<keyword evidence="14" id="KW-0007">Acetylation</keyword>
<keyword evidence="24" id="KW-1185">Reference proteome</keyword>
<evidence type="ECO:0000256" key="3">
    <source>
        <dbReference type="ARBA" id="ARBA00004906"/>
    </source>
</evidence>
<dbReference type="GO" id="GO:0005789">
    <property type="term" value="C:endoplasmic reticulum membrane"/>
    <property type="evidence" value="ECO:0007669"/>
    <property type="project" value="UniProtKB-SubCell"/>
</dbReference>
<feature type="transmembrane region" description="Helical" evidence="21">
    <location>
        <begin position="650"/>
        <end position="675"/>
    </location>
</feature>
<accession>A0A067R7K2</accession>
<feature type="transmembrane region" description="Helical" evidence="21">
    <location>
        <begin position="492"/>
        <end position="514"/>
    </location>
</feature>
<dbReference type="GO" id="GO:0036503">
    <property type="term" value="P:ERAD pathway"/>
    <property type="evidence" value="ECO:0007669"/>
    <property type="project" value="TreeGrafter"/>
</dbReference>
<comment type="catalytic activity">
    <reaction evidence="1">
        <text>S-ubiquitinyl-[E2 ubiquitin-conjugating enzyme]-L-cysteine + [acceptor protein]-L-lysine = [E2 ubiquitin-conjugating enzyme]-L-cysteine + N(6)-ubiquitinyl-[acceptor protein]-L-lysine.</text>
        <dbReference type="EC" id="2.3.2.27"/>
    </reaction>
</comment>
<dbReference type="InParanoid" id="A0A067R7K2"/>
<dbReference type="PROSITE" id="PS51292">
    <property type="entry name" value="ZF_RING_CH"/>
    <property type="match status" value="1"/>
</dbReference>
<dbReference type="SUPFAM" id="SSF57850">
    <property type="entry name" value="RING/U-box"/>
    <property type="match status" value="1"/>
</dbReference>
<dbReference type="EMBL" id="KK852649">
    <property type="protein sequence ID" value="KDR19487.1"/>
    <property type="molecule type" value="Genomic_DNA"/>
</dbReference>
<evidence type="ECO:0000313" key="24">
    <source>
        <dbReference type="Proteomes" id="UP000027135"/>
    </source>
</evidence>
<evidence type="ECO:0000256" key="9">
    <source>
        <dbReference type="ARBA" id="ARBA00022786"/>
    </source>
</evidence>
<feature type="transmembrane region" description="Helical" evidence="21">
    <location>
        <begin position="145"/>
        <end position="165"/>
    </location>
</feature>
<dbReference type="STRING" id="136037.A0A067R7K2"/>
<dbReference type="InterPro" id="IPR056521">
    <property type="entry name" value="MARCHF6-like_C"/>
</dbReference>
<comment type="subcellular location">
    <subcellularLocation>
        <location evidence="2">Endoplasmic reticulum membrane</location>
        <topology evidence="2">Multi-pass membrane protein</topology>
    </subcellularLocation>
</comment>
<proteinExistence type="predicted"/>
<evidence type="ECO:0000259" key="22">
    <source>
        <dbReference type="PROSITE" id="PS51292"/>
    </source>
</evidence>
<evidence type="ECO:0000256" key="16">
    <source>
        <dbReference type="ARBA" id="ARBA00064724"/>
    </source>
</evidence>
<comment type="pathway">
    <text evidence="3">Protein modification; protein ubiquitination.</text>
</comment>
<evidence type="ECO:0000256" key="5">
    <source>
        <dbReference type="ARBA" id="ARBA00022679"/>
    </source>
</evidence>
<evidence type="ECO:0000256" key="2">
    <source>
        <dbReference type="ARBA" id="ARBA00004477"/>
    </source>
</evidence>
<name>A0A067R7K2_ZOONE</name>
<dbReference type="FunFam" id="3.30.40.10:FF:000096">
    <property type="entry name" value="E3 ubiquitin-protein ligase MARCH6"/>
    <property type="match status" value="1"/>
</dbReference>
<keyword evidence="9" id="KW-0833">Ubl conjugation pathway</keyword>
<feature type="transmembrane region" description="Helical" evidence="21">
    <location>
        <begin position="807"/>
        <end position="829"/>
    </location>
</feature>
<dbReference type="PANTHER" id="PTHR13145">
    <property type="entry name" value="SSM4 PROTEIN"/>
    <property type="match status" value="1"/>
</dbReference>
<dbReference type="GO" id="GO:0008270">
    <property type="term" value="F:zinc ion binding"/>
    <property type="evidence" value="ECO:0007669"/>
    <property type="project" value="UniProtKB-KW"/>
</dbReference>
<dbReference type="Pfam" id="PF12906">
    <property type="entry name" value="RINGv"/>
    <property type="match status" value="1"/>
</dbReference>
<evidence type="ECO:0000313" key="23">
    <source>
        <dbReference type="EMBL" id="KDR19487.1"/>
    </source>
</evidence>
<feature type="transmembrane region" description="Helical" evidence="21">
    <location>
        <begin position="434"/>
        <end position="454"/>
    </location>
</feature>
<evidence type="ECO:0000256" key="18">
    <source>
        <dbReference type="ARBA" id="ARBA00082010"/>
    </source>
</evidence>
<evidence type="ECO:0000256" key="19">
    <source>
        <dbReference type="ARBA" id="ARBA00083917"/>
    </source>
</evidence>
<keyword evidence="5" id="KW-0808">Transferase</keyword>
<comment type="subunit">
    <text evidence="16">Interacts with DIO2. Interacts with SQLE.</text>
</comment>
<protein>
    <recommendedName>
        <fullName evidence="17">E3 ubiquitin-protein ligase MARCHF6</fullName>
        <ecNumber evidence="4">2.3.2.27</ecNumber>
    </recommendedName>
    <alternativeName>
        <fullName evidence="19">Membrane-associated RING finger protein 6</fullName>
    </alternativeName>
    <alternativeName>
        <fullName evidence="18">Membrane-associated RING-CH protein VI</fullName>
    </alternativeName>
</protein>
<feature type="compositionally biased region" description="Pro residues" evidence="20">
    <location>
        <begin position="185"/>
        <end position="201"/>
    </location>
</feature>
<evidence type="ECO:0000256" key="20">
    <source>
        <dbReference type="SAM" id="MobiDB-lite"/>
    </source>
</evidence>
<organism evidence="23 24">
    <name type="scientific">Zootermopsis nevadensis</name>
    <name type="common">Dampwood termite</name>
    <dbReference type="NCBI Taxonomy" id="136037"/>
    <lineage>
        <taxon>Eukaryota</taxon>
        <taxon>Metazoa</taxon>
        <taxon>Ecdysozoa</taxon>
        <taxon>Arthropoda</taxon>
        <taxon>Hexapoda</taxon>
        <taxon>Insecta</taxon>
        <taxon>Pterygota</taxon>
        <taxon>Neoptera</taxon>
        <taxon>Polyneoptera</taxon>
        <taxon>Dictyoptera</taxon>
        <taxon>Blattodea</taxon>
        <taxon>Blattoidea</taxon>
        <taxon>Termitoidae</taxon>
        <taxon>Termopsidae</taxon>
        <taxon>Zootermopsis</taxon>
    </lineage>
</organism>
<keyword evidence="13 21" id="KW-1133">Transmembrane helix</keyword>
<dbReference type="Gene3D" id="3.30.40.10">
    <property type="entry name" value="Zinc/RING finger domain, C3HC4 (zinc finger)"/>
    <property type="match status" value="1"/>
</dbReference>
<dbReference type="AlphaFoldDB" id="A0A067R7K2"/>
<dbReference type="InterPro" id="IPR011016">
    <property type="entry name" value="Znf_RING-CH"/>
</dbReference>
<feature type="region of interest" description="Disordered" evidence="20">
    <location>
        <begin position="252"/>
        <end position="271"/>
    </location>
</feature>
<evidence type="ECO:0000256" key="15">
    <source>
        <dbReference type="ARBA" id="ARBA00023136"/>
    </source>
</evidence>
<evidence type="ECO:0000256" key="1">
    <source>
        <dbReference type="ARBA" id="ARBA00000900"/>
    </source>
</evidence>
<feature type="transmembrane region" description="Helical" evidence="21">
    <location>
        <begin position="344"/>
        <end position="371"/>
    </location>
</feature>
<evidence type="ECO:0000256" key="10">
    <source>
        <dbReference type="ARBA" id="ARBA00022824"/>
    </source>
</evidence>
<dbReference type="Pfam" id="PF23113">
    <property type="entry name" value="MARCHF6_C"/>
    <property type="match status" value="1"/>
</dbReference>
<keyword evidence="15 21" id="KW-0472">Membrane</keyword>
<feature type="transmembrane region" description="Helical" evidence="21">
    <location>
        <begin position="383"/>
        <end position="406"/>
    </location>
</feature>
<keyword evidence="10" id="KW-0256">Endoplasmic reticulum</keyword>
<feature type="transmembrane region" description="Helical" evidence="21">
    <location>
        <begin position="764"/>
        <end position="787"/>
    </location>
</feature>
<dbReference type="CDD" id="cd16702">
    <property type="entry name" value="RING_CH-C4HC3_MARCH6"/>
    <property type="match status" value="1"/>
</dbReference>
<dbReference type="Proteomes" id="UP000027135">
    <property type="component" value="Unassembled WGS sequence"/>
</dbReference>
<keyword evidence="7" id="KW-0479">Metal-binding</keyword>
<dbReference type="FunCoup" id="A0A067R7K2">
    <property type="interactions" value="1436"/>
</dbReference>
<dbReference type="EC" id="2.3.2.27" evidence="4"/>
<feature type="transmembrane region" description="Helical" evidence="21">
    <location>
        <begin position="849"/>
        <end position="873"/>
    </location>
</feature>
<evidence type="ECO:0000256" key="13">
    <source>
        <dbReference type="ARBA" id="ARBA00022989"/>
    </source>
</evidence>
<evidence type="ECO:0000256" key="8">
    <source>
        <dbReference type="ARBA" id="ARBA00022771"/>
    </source>
</evidence>
<dbReference type="SMART" id="SM00744">
    <property type="entry name" value="RINGv"/>
    <property type="match status" value="1"/>
</dbReference>
<evidence type="ECO:0000256" key="4">
    <source>
        <dbReference type="ARBA" id="ARBA00012483"/>
    </source>
</evidence>
<keyword evidence="12" id="KW-0832">Ubl conjugation</keyword>
<keyword evidence="11" id="KW-0862">Zinc</keyword>
<dbReference type="OrthoDB" id="1108038at2759"/>
<dbReference type="OMA" id="WLHYSLV"/>
<reference evidence="23 24" key="1">
    <citation type="journal article" date="2014" name="Nat. Commun.">
        <title>Molecular traces of alternative social organization in a termite genome.</title>
        <authorList>
            <person name="Terrapon N."/>
            <person name="Li C."/>
            <person name="Robertson H.M."/>
            <person name="Ji L."/>
            <person name="Meng X."/>
            <person name="Booth W."/>
            <person name="Chen Z."/>
            <person name="Childers C.P."/>
            <person name="Glastad K.M."/>
            <person name="Gokhale K."/>
            <person name="Gowin J."/>
            <person name="Gronenberg W."/>
            <person name="Hermansen R.A."/>
            <person name="Hu H."/>
            <person name="Hunt B.G."/>
            <person name="Huylmans A.K."/>
            <person name="Khalil S.M."/>
            <person name="Mitchell R.D."/>
            <person name="Munoz-Torres M.C."/>
            <person name="Mustard J.A."/>
            <person name="Pan H."/>
            <person name="Reese J.T."/>
            <person name="Scharf M.E."/>
            <person name="Sun F."/>
            <person name="Vogel H."/>
            <person name="Xiao J."/>
            <person name="Yang W."/>
            <person name="Yang Z."/>
            <person name="Yang Z."/>
            <person name="Zhou J."/>
            <person name="Zhu J."/>
            <person name="Brent C.S."/>
            <person name="Elsik C.G."/>
            <person name="Goodisman M.A."/>
            <person name="Liberles D.A."/>
            <person name="Roe R.M."/>
            <person name="Vargo E.L."/>
            <person name="Vilcinskas A."/>
            <person name="Wang J."/>
            <person name="Bornberg-Bauer E."/>
            <person name="Korb J."/>
            <person name="Zhang G."/>
            <person name="Liebig J."/>
        </authorList>
    </citation>
    <scope>NUCLEOTIDE SEQUENCE [LARGE SCALE GENOMIC DNA]</scope>
    <source>
        <tissue evidence="23">Whole organism</tissue>
    </source>
</reference>
<evidence type="ECO:0000256" key="12">
    <source>
        <dbReference type="ARBA" id="ARBA00022843"/>
    </source>
</evidence>
<feature type="region of interest" description="Disordered" evidence="20">
    <location>
        <begin position="180"/>
        <end position="208"/>
    </location>
</feature>
<dbReference type="PANTHER" id="PTHR13145:SF0">
    <property type="entry name" value="E3 UBIQUITIN-PROTEIN LIGASE MARCHF6"/>
    <property type="match status" value="1"/>
</dbReference>
<feature type="transmembrane region" description="Helical" evidence="21">
    <location>
        <begin position="94"/>
        <end position="111"/>
    </location>
</feature>
<feature type="transmembrane region" description="Helical" evidence="21">
    <location>
        <begin position="302"/>
        <end position="324"/>
    </location>
</feature>
<keyword evidence="8" id="KW-0863">Zinc-finger</keyword>
<feature type="region of interest" description="Disordered" evidence="20">
    <location>
        <begin position="590"/>
        <end position="616"/>
    </location>
</feature>
<evidence type="ECO:0000256" key="11">
    <source>
        <dbReference type="ARBA" id="ARBA00022833"/>
    </source>
</evidence>
<dbReference type="GO" id="GO:0061630">
    <property type="term" value="F:ubiquitin protein ligase activity"/>
    <property type="evidence" value="ECO:0007669"/>
    <property type="project" value="UniProtKB-EC"/>
</dbReference>
<evidence type="ECO:0000256" key="14">
    <source>
        <dbReference type="ARBA" id="ARBA00022990"/>
    </source>
</evidence>
<sequence length="946" mass="104492">MMEDLQGADICRVCRSEGLPDRPLFHPCICTGSIKWIHQECLVQWMRYSRKEYCELCGHRFSFTPIYSPDMPRRLPLRDVAGGLLSSVGTAVKYWLHYTLVALAWLGAVPLSACRIYRCLFTGSIDSILTLPLDMLSTENAASDVFHGCFVVTCTLFAFIGLVWLREQILHGGGPDWLERENNNAPPPAGDILPPHPPPPNNNNVLEPDLQQGVNQEQHPVAAALAGGVLPPPVVGPDLVGVDPLENAAVGDAEENERGAGDNGAAADEGNWNPIEWDRAAEELTWERLLGLDGSLMFLEHVFWVISLNTLFILVFAFCPYNIGHFAVVGFSLREHVAASHFEGLVTTLCGYCVIGLCLVLLHGLASLLGLRRSRRIFGLCYVVVKVSLLSVVEIGVLPLICGWWLDICSLSMFDATLRDRESSFRLAPGTSMFIHWLVGMVYVYYFASFILLLREVLRPGVLWFLRNLNDPDFSPIQEMIHLPIVRHVRRLLASAVIFGTAVLLMLWLPIRILRVIWPGFLPYIVALQSEAQVNELSLELLLLQVILPALLEQSHTRTWLKSLVRTWCRAVAWLLDLHSYLLGDEGGEQGPADAAGAPQGAQAHHQHPVNNDRGGAAGGLGAAHQALLQREGPTGFQPYERPRWFPARLVGLLIAVCVTLVFASLAALTLPVWLGRRVMALWLVGVPPPAPSVVAAVVPPVGETGGEVISAGARVHELYTAACGTYLCWLAARAIALMLSWLPQGRAAILARICQWYVLGAKSAVAFSLLLGVIPLLFGLLLELVVVIPLRVPLDQTPVLFVWQDWALGVLYTKIACAVTMMGPEWALRRAIERAYRDGIRGMDLGFVLRELAAPVVACFGLALAVPYATAYGIVPLVVTSLHLRNLIARRLYPFLLLIMLVGGVIVFQIRQFRKLYEHIKNDKYLVGRRLVNYDHRRHKSPSGS</sequence>
<dbReference type="eggNOG" id="KOG1609">
    <property type="taxonomic scope" value="Eukaryota"/>
</dbReference>